<proteinExistence type="predicted"/>
<keyword evidence="2" id="KW-1185">Reference proteome</keyword>
<dbReference type="Gene3D" id="3.40.50.150">
    <property type="entry name" value="Vaccinia Virus protein VP39"/>
    <property type="match status" value="2"/>
</dbReference>
<name>A0ABU0IZY6_9CAUL</name>
<evidence type="ECO:0000313" key="1">
    <source>
        <dbReference type="EMBL" id="MDQ0466738.1"/>
    </source>
</evidence>
<organism evidence="1 2">
    <name type="scientific">Caulobacter ginsengisoli</name>
    <dbReference type="NCBI Taxonomy" id="400775"/>
    <lineage>
        <taxon>Bacteria</taxon>
        <taxon>Pseudomonadati</taxon>
        <taxon>Pseudomonadota</taxon>
        <taxon>Alphaproteobacteria</taxon>
        <taxon>Caulobacterales</taxon>
        <taxon>Caulobacteraceae</taxon>
        <taxon>Caulobacter</taxon>
    </lineage>
</organism>
<dbReference type="EMBL" id="JAUSVS010000014">
    <property type="protein sequence ID" value="MDQ0466738.1"/>
    <property type="molecule type" value="Genomic_DNA"/>
</dbReference>
<dbReference type="RefSeq" id="WP_307352880.1">
    <property type="nucleotide sequence ID" value="NZ_JAUSVS010000014.1"/>
</dbReference>
<gene>
    <name evidence="1" type="ORF">QO010_004534</name>
</gene>
<reference evidence="1 2" key="1">
    <citation type="submission" date="2023-07" db="EMBL/GenBank/DDBJ databases">
        <title>Genomic Encyclopedia of Type Strains, Phase IV (KMG-IV): sequencing the most valuable type-strain genomes for metagenomic binning, comparative biology and taxonomic classification.</title>
        <authorList>
            <person name="Goeker M."/>
        </authorList>
    </citation>
    <scope>NUCLEOTIDE SEQUENCE [LARGE SCALE GENOMIC DNA]</scope>
    <source>
        <strain evidence="1 2">DSM 18695</strain>
    </source>
</reference>
<sequence>MTIAEFDPHVRFEDWTRTRVPAVIGTNSGSEPLAFQNWRRFKEAFVPELVERAVRETGEALGRPVINCLDPCAGSGTTPLACQFLGVEPIAIEVNPFLADLIEAKLSVVDAAVVARRCSEVIGTQLHVDPNEHYALAPATFVEPGVADRYLFPRDVAERLANLVLAVEQVPEVKVKRLLRVLLGSAALEVCNATVSGKGRRYRQNWKEQMRTVDELDQAFVQAVEGAVFDIARYARRRNLSYDLRRGDARLEIANIPEIDLAVFSPPYPNSFDYTDVYNIELWSLGYLKGGKDNVELRNSTLRSHVQIKRDFASDGLSLAVRTSVSKLRAVDGLWNKNIPDMIGAYFADLAILLRGVREKLVAEGRVYMVVGDSRYAGVDVPVAEAIAEMAPSLRYELIGSEPFRSMRVSPQQGGRAELAETLIVLAAV</sequence>
<comment type="caution">
    <text evidence="1">The sequence shown here is derived from an EMBL/GenBank/DDBJ whole genome shotgun (WGS) entry which is preliminary data.</text>
</comment>
<dbReference type="SUPFAM" id="SSF53335">
    <property type="entry name" value="S-adenosyl-L-methionine-dependent methyltransferases"/>
    <property type="match status" value="1"/>
</dbReference>
<evidence type="ECO:0008006" key="3">
    <source>
        <dbReference type="Google" id="ProtNLM"/>
    </source>
</evidence>
<dbReference type="InterPro" id="IPR029063">
    <property type="entry name" value="SAM-dependent_MTases_sf"/>
</dbReference>
<accession>A0ABU0IZY6</accession>
<dbReference type="Proteomes" id="UP001228905">
    <property type="component" value="Unassembled WGS sequence"/>
</dbReference>
<protein>
    <recommendedName>
        <fullName evidence="3">DNA methylase N-4/N-6 domain-containing protein</fullName>
    </recommendedName>
</protein>
<evidence type="ECO:0000313" key="2">
    <source>
        <dbReference type="Proteomes" id="UP001228905"/>
    </source>
</evidence>